<feature type="compositionally biased region" description="Low complexity" evidence="1">
    <location>
        <begin position="292"/>
        <end position="303"/>
    </location>
</feature>
<feature type="region of interest" description="Disordered" evidence="1">
    <location>
        <begin position="265"/>
        <end position="311"/>
    </location>
</feature>
<dbReference type="InterPro" id="IPR013783">
    <property type="entry name" value="Ig-like_fold"/>
</dbReference>
<dbReference type="InterPro" id="IPR041249">
    <property type="entry name" value="HEPN_DZIP3"/>
</dbReference>
<dbReference type="SUPFAM" id="SSF48726">
    <property type="entry name" value="Immunoglobulin"/>
    <property type="match status" value="1"/>
</dbReference>
<evidence type="ECO:0000313" key="4">
    <source>
        <dbReference type="Proteomes" id="UP001159405"/>
    </source>
</evidence>
<keyword evidence="4" id="KW-1185">Reference proteome</keyword>
<gene>
    <name evidence="3" type="ORF">PLOB_00010596</name>
</gene>
<evidence type="ECO:0000256" key="1">
    <source>
        <dbReference type="SAM" id="MobiDB-lite"/>
    </source>
</evidence>
<comment type="caution">
    <text evidence="3">The sequence shown here is derived from an EMBL/GenBank/DDBJ whole genome shotgun (WGS) entry which is preliminary data.</text>
</comment>
<dbReference type="Pfam" id="PF18738">
    <property type="entry name" value="HEPN_DZIP3"/>
    <property type="match status" value="1"/>
</dbReference>
<dbReference type="SMART" id="SM00409">
    <property type="entry name" value="IG"/>
    <property type="match status" value="1"/>
</dbReference>
<reference evidence="3 4" key="1">
    <citation type="submission" date="2022-05" db="EMBL/GenBank/DDBJ databases">
        <authorList>
            <consortium name="Genoscope - CEA"/>
            <person name="William W."/>
        </authorList>
    </citation>
    <scope>NUCLEOTIDE SEQUENCE [LARGE SCALE GENOMIC DNA]</scope>
</reference>
<accession>A0ABN8QT35</accession>
<proteinExistence type="predicted"/>
<evidence type="ECO:0000313" key="3">
    <source>
        <dbReference type="EMBL" id="CAH3170143.1"/>
    </source>
</evidence>
<sequence length="564" mass="63866">MATGKAPSAVEEALRTTDEKANFQRLTRLLMRGGLALLREVFDAIHPPANLPAVLGNPAVKKQLQTLRRNRVLSQPEWDCLYNPIGPGRHGKSVDFDISLLCKLLRSICNLTAPVTGWDNFPIISDQSREADLVRIKYYRNEIYGHSPYMEITYTEFQRLWMEISGALLRIAGGISSAKMDEWKKSIENFFREPLTPDAQENVLQLRLWYKHDMETKVKVEELTEEVKQMKIKQEQMHMDILMLVDSFKASGSFVRPLTIAAPQVQGGGLQSKLSEETRTPIHPEESPVEDTPTGPFSPSTSTELQGSQQNRPKVLDFWYVKKKKDDASRPNRFKPKPAAGRAGMNLGSQTIAMDASLEEAAYPARAGGKIVHIAEQPKSQIAKEGSKVELACKIERASKRFMYHWYKDGVAMDGKNETVLVLDPVELRDFGSYMCHVSLYDEGEETDTAILDVIPQPGRNGMRPRLLAELDYHTMYDVALLLEIKKPRLWDWRAIGVKYGIRDHKLTAMANSGEPGTELPQFLRASMPDLRVYDFCKTLKEDSFKRLDIVAKLENHFLVAISD</sequence>
<evidence type="ECO:0000259" key="2">
    <source>
        <dbReference type="PROSITE" id="PS50835"/>
    </source>
</evidence>
<feature type="domain" description="Ig-like" evidence="2">
    <location>
        <begin position="364"/>
        <end position="453"/>
    </location>
</feature>
<feature type="compositionally biased region" description="Basic and acidic residues" evidence="1">
    <location>
        <begin position="274"/>
        <end position="286"/>
    </location>
</feature>
<dbReference type="InterPro" id="IPR003599">
    <property type="entry name" value="Ig_sub"/>
</dbReference>
<organism evidence="3 4">
    <name type="scientific">Porites lobata</name>
    <dbReference type="NCBI Taxonomy" id="104759"/>
    <lineage>
        <taxon>Eukaryota</taxon>
        <taxon>Metazoa</taxon>
        <taxon>Cnidaria</taxon>
        <taxon>Anthozoa</taxon>
        <taxon>Hexacorallia</taxon>
        <taxon>Scleractinia</taxon>
        <taxon>Fungiina</taxon>
        <taxon>Poritidae</taxon>
        <taxon>Porites</taxon>
    </lineage>
</organism>
<dbReference type="Proteomes" id="UP001159405">
    <property type="component" value="Unassembled WGS sequence"/>
</dbReference>
<dbReference type="PROSITE" id="PS50835">
    <property type="entry name" value="IG_LIKE"/>
    <property type="match status" value="1"/>
</dbReference>
<dbReference type="InterPro" id="IPR007110">
    <property type="entry name" value="Ig-like_dom"/>
</dbReference>
<dbReference type="PANTHER" id="PTHR46844:SF1">
    <property type="entry name" value="SLR5058 PROTEIN"/>
    <property type="match status" value="1"/>
</dbReference>
<dbReference type="PANTHER" id="PTHR46844">
    <property type="entry name" value="SLR5058 PROTEIN"/>
    <property type="match status" value="1"/>
</dbReference>
<dbReference type="Gene3D" id="2.60.40.10">
    <property type="entry name" value="Immunoglobulins"/>
    <property type="match status" value="1"/>
</dbReference>
<dbReference type="Pfam" id="PF13927">
    <property type="entry name" value="Ig_3"/>
    <property type="match status" value="1"/>
</dbReference>
<name>A0ABN8QT35_9CNID</name>
<dbReference type="EMBL" id="CALNXK010000154">
    <property type="protein sequence ID" value="CAH3170143.1"/>
    <property type="molecule type" value="Genomic_DNA"/>
</dbReference>
<protein>
    <recommendedName>
        <fullName evidence="2">Ig-like domain-containing protein</fullName>
    </recommendedName>
</protein>
<dbReference type="InterPro" id="IPR036179">
    <property type="entry name" value="Ig-like_dom_sf"/>
</dbReference>